<dbReference type="Pfam" id="PF08711">
    <property type="entry name" value="Med26"/>
    <property type="match status" value="1"/>
</dbReference>
<evidence type="ECO:0000256" key="2">
    <source>
        <dbReference type="ARBA" id="ARBA00023242"/>
    </source>
</evidence>
<dbReference type="AlphaFoldDB" id="A0A0K0FCC9"/>
<dbReference type="Pfam" id="PF06881">
    <property type="entry name" value="Elongin_A"/>
    <property type="match status" value="1"/>
</dbReference>
<dbReference type="GO" id="GO:0070449">
    <property type="term" value="C:elongin complex"/>
    <property type="evidence" value="ECO:0007669"/>
    <property type="project" value="InterPro"/>
</dbReference>
<organism evidence="6 7">
    <name type="scientific">Strongyloides venezuelensis</name>
    <name type="common">Threadworm</name>
    <dbReference type="NCBI Taxonomy" id="75913"/>
    <lineage>
        <taxon>Eukaryota</taxon>
        <taxon>Metazoa</taxon>
        <taxon>Ecdysozoa</taxon>
        <taxon>Nematoda</taxon>
        <taxon>Chromadorea</taxon>
        <taxon>Rhabditida</taxon>
        <taxon>Tylenchina</taxon>
        <taxon>Panagrolaimomorpha</taxon>
        <taxon>Strongyloidoidea</taxon>
        <taxon>Strongyloididae</taxon>
        <taxon>Strongyloides</taxon>
    </lineage>
</organism>
<dbReference type="InterPro" id="IPR051870">
    <property type="entry name" value="Elongin-A_domain"/>
</dbReference>
<feature type="region of interest" description="Disordered" evidence="4">
    <location>
        <begin position="96"/>
        <end position="119"/>
    </location>
</feature>
<dbReference type="WBParaSite" id="SVE_0649400.2">
    <property type="protein sequence ID" value="SVE_0649400.2"/>
    <property type="gene ID" value="SVE_0649400"/>
</dbReference>
<dbReference type="InterPro" id="IPR017923">
    <property type="entry name" value="TFIIS_N"/>
</dbReference>
<dbReference type="PANTHER" id="PTHR15141">
    <property type="entry name" value="TRANSCRIPTION ELONGATION FACTOR B POLYPEPTIDE 3"/>
    <property type="match status" value="1"/>
</dbReference>
<comment type="subcellular location">
    <subcellularLocation>
        <location evidence="1 3">Nucleus</location>
    </subcellularLocation>
</comment>
<reference evidence="6" key="1">
    <citation type="submission" date="2014-07" db="EMBL/GenBank/DDBJ databases">
        <authorList>
            <person name="Martin A.A"/>
            <person name="De Silva N."/>
        </authorList>
    </citation>
    <scope>NUCLEOTIDE SEQUENCE</scope>
</reference>
<name>A0A0K0FCC9_STRVS</name>
<dbReference type="InterPro" id="IPR035441">
    <property type="entry name" value="TFIIS/LEDGF_dom_sf"/>
</dbReference>
<evidence type="ECO:0000313" key="7">
    <source>
        <dbReference type="WBParaSite" id="SVE_0649400.2"/>
    </source>
</evidence>
<dbReference type="SMART" id="SM00509">
    <property type="entry name" value="TFS2N"/>
    <property type="match status" value="1"/>
</dbReference>
<dbReference type="SUPFAM" id="SSF47676">
    <property type="entry name" value="Conserved domain common to transcription factors TFIIS, elongin A, CRSP70"/>
    <property type="match status" value="1"/>
</dbReference>
<dbReference type="PANTHER" id="PTHR15141:SF76">
    <property type="entry name" value="TRANSCRIPTION ELONGATION FACTOR B POLYPEPTIDE 3"/>
    <property type="match status" value="1"/>
</dbReference>
<evidence type="ECO:0000313" key="6">
    <source>
        <dbReference type="Proteomes" id="UP000035680"/>
    </source>
</evidence>
<evidence type="ECO:0000256" key="1">
    <source>
        <dbReference type="ARBA" id="ARBA00004123"/>
    </source>
</evidence>
<keyword evidence="6" id="KW-1185">Reference proteome</keyword>
<dbReference type="Proteomes" id="UP000035680">
    <property type="component" value="Unassembled WGS sequence"/>
</dbReference>
<proteinExistence type="predicted"/>
<dbReference type="CDD" id="cd00183">
    <property type="entry name" value="TFIIS_I"/>
    <property type="match status" value="1"/>
</dbReference>
<protein>
    <submittedName>
        <fullName evidence="7">Transcription elongation factor B polypeptide 3 (inferred by orthology to a C. elegans protein)</fullName>
    </submittedName>
</protein>
<feature type="region of interest" description="Disordered" evidence="4">
    <location>
        <begin position="376"/>
        <end position="410"/>
    </location>
</feature>
<dbReference type="InterPro" id="IPR010684">
    <property type="entry name" value="RNA_pol_II_trans_fac_SIII_A"/>
</dbReference>
<feature type="domain" description="TFIIS N-terminal" evidence="5">
    <location>
        <begin position="26"/>
        <end position="96"/>
    </location>
</feature>
<dbReference type="GO" id="GO:0006368">
    <property type="term" value="P:transcription elongation by RNA polymerase II"/>
    <property type="evidence" value="ECO:0007669"/>
    <property type="project" value="InterPro"/>
</dbReference>
<reference evidence="7" key="2">
    <citation type="submission" date="2015-08" db="UniProtKB">
        <authorList>
            <consortium name="WormBaseParasite"/>
        </authorList>
    </citation>
    <scope>IDENTIFICATION</scope>
</reference>
<evidence type="ECO:0000256" key="3">
    <source>
        <dbReference type="PROSITE-ProRule" id="PRU00649"/>
    </source>
</evidence>
<evidence type="ECO:0000259" key="5">
    <source>
        <dbReference type="PROSITE" id="PS51319"/>
    </source>
</evidence>
<dbReference type="Gene3D" id="1.20.930.10">
    <property type="entry name" value="Conserved domain common to transcription factors TFIIS, elongin A, CRSP70"/>
    <property type="match status" value="1"/>
</dbReference>
<keyword evidence="2 3" id="KW-0539">Nucleus</keyword>
<sequence>MCGDDDEVLYFHFTVMDNEIQEKVRRKIHKYMEFLPDSDKTIMYLEKLSKLPMTYDLLASTGVGKVVNKIVKKGTEEQSTLAKKIITEWKELVNNKEEDKDNSKKKVHEKEVKIEKEEQIRKRKSFKDDEVGNSYDRPAKEIKTEEFEPMKTSFSDALKSVGTGRSRPIKRRVDNDKTTSKVIYNSHDTDMIKSIVPTMRKWSPTPESKPETGKKRNEDHFEIKCVKSTIHVYAAAGKSKKIQLVNGEPPKLLTFCQDVVKKHVDMIEYVGLIPYHLLKPALERATPEQLLRIVKFNPQIENDCDELFQIICMKKPKKFINIEGESWKQTYTRTLKEEDAKFALLTSRIAKNNKASCASIRKAEVIDLKQVRNRGSFAGTRGHSSGGFSGNSRPKSGFEAKYSGSSTAAATNPQKKGYLMAKTLRMFKSGVR</sequence>
<dbReference type="STRING" id="75913.A0A0K0FCC9"/>
<evidence type="ECO:0000256" key="4">
    <source>
        <dbReference type="SAM" id="MobiDB-lite"/>
    </source>
</evidence>
<dbReference type="PROSITE" id="PS51319">
    <property type="entry name" value="TFIIS_N"/>
    <property type="match status" value="1"/>
</dbReference>
<accession>A0A0K0FCC9</accession>
<dbReference type="InterPro" id="IPR003617">
    <property type="entry name" value="TFIIS/CRSP70_N_sub"/>
</dbReference>
<dbReference type="Gene3D" id="6.10.250.3180">
    <property type="match status" value="1"/>
</dbReference>